<accession>A0ABV7ZIC4</accession>
<protein>
    <recommendedName>
        <fullName evidence="3">DUF1311 domain-containing protein</fullName>
    </recommendedName>
</protein>
<reference evidence="2" key="1">
    <citation type="journal article" date="2019" name="Int. J. Syst. Evol. Microbiol.">
        <title>The Global Catalogue of Microorganisms (GCM) 10K type strain sequencing project: providing services to taxonomists for standard genome sequencing and annotation.</title>
        <authorList>
            <consortium name="The Broad Institute Genomics Platform"/>
            <consortium name="The Broad Institute Genome Sequencing Center for Infectious Disease"/>
            <person name="Wu L."/>
            <person name="Ma J."/>
        </authorList>
    </citation>
    <scope>NUCLEOTIDE SEQUENCE [LARGE SCALE GENOMIC DNA]</scope>
    <source>
        <strain evidence="2">CCUG 53816</strain>
    </source>
</reference>
<dbReference type="RefSeq" id="WP_104751620.1">
    <property type="nucleotide sequence ID" value="NZ_FZMF01000002.1"/>
</dbReference>
<evidence type="ECO:0000313" key="1">
    <source>
        <dbReference type="EMBL" id="MFC3847940.1"/>
    </source>
</evidence>
<name>A0ABV7ZIC4_9HELI</name>
<keyword evidence="2" id="KW-1185">Reference proteome</keyword>
<dbReference type="Proteomes" id="UP001595783">
    <property type="component" value="Unassembled WGS sequence"/>
</dbReference>
<organism evidence="1 2">
    <name type="scientific">Helicobacter baculiformis</name>
    <dbReference type="NCBI Taxonomy" id="427351"/>
    <lineage>
        <taxon>Bacteria</taxon>
        <taxon>Pseudomonadati</taxon>
        <taxon>Campylobacterota</taxon>
        <taxon>Epsilonproteobacteria</taxon>
        <taxon>Campylobacterales</taxon>
        <taxon>Helicobacteraceae</taxon>
        <taxon>Helicobacter</taxon>
    </lineage>
</organism>
<comment type="caution">
    <text evidence="1">The sequence shown here is derived from an EMBL/GenBank/DDBJ whole genome shotgun (WGS) entry which is preliminary data.</text>
</comment>
<evidence type="ECO:0000313" key="2">
    <source>
        <dbReference type="Proteomes" id="UP001595783"/>
    </source>
</evidence>
<sequence>MKRILGLLCLLGGVVLAQGRLEIVCAKSYQEKQCGDDFSCGASKCWIKNTNLLGALKNDLNYWLEKTSRDPNGGDARCIQFFKRVLASKSLLQNQKFGPQEENFYGLEIKRLDAKTISVHTDLCMGGDADFAYTYHQKGKDVERIEMSDKGE</sequence>
<proteinExistence type="predicted"/>
<evidence type="ECO:0008006" key="3">
    <source>
        <dbReference type="Google" id="ProtNLM"/>
    </source>
</evidence>
<dbReference type="EMBL" id="JBHRZO010000036">
    <property type="protein sequence ID" value="MFC3847940.1"/>
    <property type="molecule type" value="Genomic_DNA"/>
</dbReference>
<gene>
    <name evidence="1" type="ORF">ACFOPX_05280</name>
</gene>